<evidence type="ECO:0000256" key="2">
    <source>
        <dbReference type="SAM" id="MobiDB-lite"/>
    </source>
</evidence>
<proteinExistence type="predicted"/>
<evidence type="ECO:0000313" key="5">
    <source>
        <dbReference type="Proteomes" id="UP001189429"/>
    </source>
</evidence>
<dbReference type="SUPFAM" id="SSF49854">
    <property type="entry name" value="Spermadhesin, CUB domain"/>
    <property type="match status" value="3"/>
</dbReference>
<dbReference type="CDD" id="cd00041">
    <property type="entry name" value="CUB"/>
    <property type="match status" value="2"/>
</dbReference>
<dbReference type="Gene3D" id="2.40.10.10">
    <property type="entry name" value="Trypsin-like serine proteases"/>
    <property type="match status" value="1"/>
</dbReference>
<dbReference type="PANTHER" id="PTHR24252">
    <property type="entry name" value="ACROSIN-RELATED"/>
    <property type="match status" value="1"/>
</dbReference>
<feature type="region of interest" description="Disordered" evidence="2">
    <location>
        <begin position="525"/>
        <end position="550"/>
    </location>
</feature>
<feature type="region of interest" description="Disordered" evidence="2">
    <location>
        <begin position="771"/>
        <end position="792"/>
    </location>
</feature>
<keyword evidence="5" id="KW-1185">Reference proteome</keyword>
<dbReference type="InterPro" id="IPR001254">
    <property type="entry name" value="Trypsin_dom"/>
</dbReference>
<dbReference type="InterPro" id="IPR035914">
    <property type="entry name" value="Sperma_CUB_dom_sf"/>
</dbReference>
<organism evidence="4 5">
    <name type="scientific">Prorocentrum cordatum</name>
    <dbReference type="NCBI Taxonomy" id="2364126"/>
    <lineage>
        <taxon>Eukaryota</taxon>
        <taxon>Sar</taxon>
        <taxon>Alveolata</taxon>
        <taxon>Dinophyceae</taxon>
        <taxon>Prorocentrales</taxon>
        <taxon>Prorocentraceae</taxon>
        <taxon>Prorocentrum</taxon>
    </lineage>
</organism>
<name>A0ABN9WBA8_9DINO</name>
<keyword evidence="1" id="KW-1015">Disulfide bond</keyword>
<feature type="region of interest" description="Disordered" evidence="2">
    <location>
        <begin position="393"/>
        <end position="416"/>
    </location>
</feature>
<dbReference type="Proteomes" id="UP001189429">
    <property type="component" value="Unassembled WGS sequence"/>
</dbReference>
<dbReference type="Gene3D" id="2.60.120.290">
    <property type="entry name" value="Spermadhesin, CUB domain"/>
    <property type="match status" value="2"/>
</dbReference>
<dbReference type="InterPro" id="IPR009003">
    <property type="entry name" value="Peptidase_S1_PA"/>
</dbReference>
<feature type="compositionally biased region" description="Low complexity" evidence="2">
    <location>
        <begin position="242"/>
        <end position="271"/>
    </location>
</feature>
<reference evidence="4" key="1">
    <citation type="submission" date="2023-10" db="EMBL/GenBank/DDBJ databases">
        <authorList>
            <person name="Chen Y."/>
            <person name="Shah S."/>
            <person name="Dougan E. K."/>
            <person name="Thang M."/>
            <person name="Chan C."/>
        </authorList>
    </citation>
    <scope>NUCLEOTIDE SEQUENCE [LARGE SCALE GENOMIC DNA]</scope>
</reference>
<feature type="compositionally biased region" description="Pro residues" evidence="2">
    <location>
        <begin position="272"/>
        <end position="282"/>
    </location>
</feature>
<dbReference type="InterPro" id="IPR033116">
    <property type="entry name" value="TRYPSIN_SER"/>
</dbReference>
<dbReference type="PANTHER" id="PTHR24252:SF7">
    <property type="entry name" value="HYALIN"/>
    <property type="match status" value="1"/>
</dbReference>
<dbReference type="InterPro" id="IPR043504">
    <property type="entry name" value="Peptidase_S1_PA_chymotrypsin"/>
</dbReference>
<comment type="caution">
    <text evidence="4">The sequence shown here is derived from an EMBL/GenBank/DDBJ whole genome shotgun (WGS) entry which is preliminary data.</text>
</comment>
<feature type="domain" description="Peptidase S1" evidence="3">
    <location>
        <begin position="1"/>
        <end position="96"/>
    </location>
</feature>
<evidence type="ECO:0000256" key="1">
    <source>
        <dbReference type="ARBA" id="ARBA00023157"/>
    </source>
</evidence>
<feature type="region of interest" description="Disordered" evidence="2">
    <location>
        <begin position="220"/>
        <end position="287"/>
    </location>
</feature>
<dbReference type="PROSITE" id="PS50240">
    <property type="entry name" value="TRYPSIN_DOM"/>
    <property type="match status" value="1"/>
</dbReference>
<dbReference type="InterPro" id="IPR000859">
    <property type="entry name" value="CUB_dom"/>
</dbReference>
<dbReference type="SUPFAM" id="SSF50494">
    <property type="entry name" value="Trypsin-like serine proteases"/>
    <property type="match status" value="1"/>
</dbReference>
<dbReference type="PROSITE" id="PS00135">
    <property type="entry name" value="TRYPSIN_SER"/>
    <property type="match status" value="1"/>
</dbReference>
<gene>
    <name evidence="4" type="ORF">PCOR1329_LOCUS65744</name>
</gene>
<dbReference type="PRINTS" id="PR01217">
    <property type="entry name" value="PRICHEXTENSN"/>
</dbReference>
<accession>A0ABN9WBA8</accession>
<evidence type="ECO:0000259" key="3">
    <source>
        <dbReference type="PROSITE" id="PS50240"/>
    </source>
</evidence>
<dbReference type="EMBL" id="CAUYUJ010018427">
    <property type="protein sequence ID" value="CAK0883555.1"/>
    <property type="molecule type" value="Genomic_DNA"/>
</dbReference>
<feature type="compositionally biased region" description="Pro residues" evidence="2">
    <location>
        <begin position="220"/>
        <end position="241"/>
    </location>
</feature>
<feature type="compositionally biased region" description="Pro residues" evidence="2">
    <location>
        <begin position="393"/>
        <end position="412"/>
    </location>
</feature>
<sequence>MQEAQVSIISNSDCRGAYGQSQITADMLCAQGANSDGDVTDACQGDSGGPLVCASGGASYVLHGATSWGYGCADQRYPGIWSRVSYVRDWIDELMGVTGAPTPSTPAPPPTPSPSHMWADIVGECTLDGACVQSENYPQPYGNNQKCTITIDVSNAAPIVVESFDVESYFDYLTVDGGARYTGSSGPSGVTLAESVLWSSDFSVTRSGWRFCMPVSTPAPPPTVAPTPAPTASPTAAPPTAAPTEAPTASQTAAPTAAPTAFPTAAPTAAPTLPPTPSPTAAPTPGSAHMWAAISGPCTLDGSCVQSANYPQPYGNDQKCTVTIDASNAAPIVVESFDVESYFDYLVVDGGATYTGSSGPSAVTPTSSILWSSDFSVTRSGWKFCMPVSTPAPPPTAAPTPALTAPPTPAPTAAPGSGSMWGAISGPCVQDGACVQSPNYPHYYYSNNQQCTIEINAASASPIIVEYFNVEWYFDYLLVDGWKFFSGRRRRPHGFTRRPASCGRPTPASRGACGDCASPVAALWRRPRSPTSPPRSWRQPPSPRRWRSRRTRRRGGWCSFERGAKSIAWPTPESRCPRQRGLSRCDALGTGHSQRAAGSFSDVSARWTRGCLAPRCCGRRRFQQVFTLLALVCVFRSSGAGRASHIHRTSGLFLTDSFFFCSSASLPHSLRLGSAILDRQWLATYTPCLVHDDLQLGGDSSVFSCLRRTLHELTFEMHACVAMPSRTRPVFYASSAWMGHWQWLRQSAWLFCPSCSLYHERRVQVGARSPLDRASSDGAVPSGIYRSSRHDR</sequence>
<protein>
    <recommendedName>
        <fullName evidence="3">Peptidase S1 domain-containing protein</fullName>
    </recommendedName>
</protein>
<dbReference type="Pfam" id="PF00089">
    <property type="entry name" value="Trypsin"/>
    <property type="match status" value="1"/>
</dbReference>
<evidence type="ECO:0000313" key="4">
    <source>
        <dbReference type="EMBL" id="CAK0883555.1"/>
    </source>
</evidence>